<feature type="active site" description="Acyl-ester intermediate" evidence="5">
    <location>
        <position position="210"/>
    </location>
</feature>
<dbReference type="EMBL" id="CCBN010000018">
    <property type="protein sequence ID" value="CDO57108.1"/>
    <property type="molecule type" value="Genomic_DNA"/>
</dbReference>
<evidence type="ECO:0000256" key="3">
    <source>
        <dbReference type="ARBA" id="ARBA00012922"/>
    </source>
</evidence>
<dbReference type="AlphaFoldDB" id="A0A0J9XIG3"/>
<dbReference type="FunFam" id="3.90.1300.10:FF:000003">
    <property type="entry name" value="Amidase signature enzyme"/>
    <property type="match status" value="1"/>
</dbReference>
<comment type="catalytic activity">
    <reaction evidence="1">
        <text>a monocarboxylic acid amide + H2O = a monocarboxylate + NH4(+)</text>
        <dbReference type="Rhea" id="RHEA:12020"/>
        <dbReference type="ChEBI" id="CHEBI:15377"/>
        <dbReference type="ChEBI" id="CHEBI:28938"/>
        <dbReference type="ChEBI" id="CHEBI:35757"/>
        <dbReference type="ChEBI" id="CHEBI:83628"/>
        <dbReference type="EC" id="3.5.1.4"/>
    </reaction>
</comment>
<dbReference type="PIRSF" id="PIRSF001221">
    <property type="entry name" value="Amidase_fungi"/>
    <property type="match status" value="1"/>
</dbReference>
<comment type="caution">
    <text evidence="8">The sequence shown here is derived from an EMBL/GenBank/DDBJ whole genome shotgun (WGS) entry which is preliminary data.</text>
</comment>
<feature type="binding site" evidence="6">
    <location>
        <position position="160"/>
    </location>
    <ligand>
        <name>substrate</name>
    </ligand>
</feature>
<dbReference type="Pfam" id="PF01425">
    <property type="entry name" value="Amidase"/>
    <property type="match status" value="1"/>
</dbReference>
<protein>
    <recommendedName>
        <fullName evidence="3">amidase</fullName>
        <ecNumber evidence="3">3.5.1.4</ecNumber>
    </recommendedName>
</protein>
<keyword evidence="4" id="KW-0378">Hydrolase</keyword>
<feature type="domain" description="Amidase" evidence="7">
    <location>
        <begin position="62"/>
        <end position="532"/>
    </location>
</feature>
<accession>A0A0J9XIG3</accession>
<evidence type="ECO:0000256" key="4">
    <source>
        <dbReference type="ARBA" id="ARBA00022801"/>
    </source>
</evidence>
<dbReference type="PANTHER" id="PTHR46072:SF10">
    <property type="entry name" value="ACETAMIDASE"/>
    <property type="match status" value="1"/>
</dbReference>
<evidence type="ECO:0000256" key="2">
    <source>
        <dbReference type="ARBA" id="ARBA00009199"/>
    </source>
</evidence>
<proteinExistence type="inferred from homology"/>
<dbReference type="EC" id="3.5.1.4" evidence="3"/>
<dbReference type="Gene3D" id="3.90.1300.10">
    <property type="entry name" value="Amidase signature (AS) domain"/>
    <property type="match status" value="1"/>
</dbReference>
<dbReference type="InterPro" id="IPR036928">
    <property type="entry name" value="AS_sf"/>
</dbReference>
<gene>
    <name evidence="8" type="ORF">BN980_GECA18s02430g</name>
</gene>
<dbReference type="SUPFAM" id="SSF75304">
    <property type="entry name" value="Amidase signature (AS) enzymes"/>
    <property type="match status" value="1"/>
</dbReference>
<dbReference type="GO" id="GO:0004040">
    <property type="term" value="F:amidase activity"/>
    <property type="evidence" value="ECO:0007669"/>
    <property type="project" value="UniProtKB-EC"/>
</dbReference>
<evidence type="ECO:0000256" key="5">
    <source>
        <dbReference type="PIRSR" id="PIRSR001221-1"/>
    </source>
</evidence>
<keyword evidence="9" id="KW-1185">Reference proteome</keyword>
<dbReference type="STRING" id="1173061.A0A0J9XIG3"/>
<feature type="binding site" evidence="6">
    <location>
        <position position="186"/>
    </location>
    <ligand>
        <name>substrate</name>
    </ligand>
</feature>
<sequence>MFGGYFQHKKDIGRKRLERQQRIEKLKDYNTPITADERELLNESVEEVVGKVKAGTLSPQKILQAYGKRALQAQADTNCITEVLIQDAEDRIYLDTVPTDGPLAGFPVSLKDTHHVKGFDSTIGYTANAFKPASEDSPIVRLLRDAGAVPFVKTNVPYTMLSFECYNDLWGITENPHVQGYAAGGSTGGEACLLAYGGSRIGVGTDVAGSVRLPAHFSGCYALKCSTGRFPKIGNTTSMAGQEGIPAVYSPMARTLGDLSYFLKAVISMKPWNYDYTVNPMPWKEDTTLPKKAKVGVIYNDGVVTPSPACRRALDQTVDALRAKGHDVVTFDAPDPLRALRIASQLLVSDACKVALRKQRSGENNDWGVARFVAAARLPRWMKRVYAWYLENIKGDHVWATLVRDWNEKTITERWDLVAEREGYKAEFFDAWKRSGIDFLITVPNATPAFPHYGLYESVSSCGYTFMFNLLDYAAGVLPVTKVDKALDAVDAKFKPSNRVEAGAYHNYDAVKMHGLPVGVQVVAGRLEEEKALLAMELVEKALNDAGNKYELLNE</sequence>
<feature type="active site" description="Charge relay system" evidence="5">
    <location>
        <position position="111"/>
    </location>
</feature>
<evidence type="ECO:0000256" key="6">
    <source>
        <dbReference type="PIRSR" id="PIRSR001221-2"/>
    </source>
</evidence>
<reference evidence="8" key="1">
    <citation type="submission" date="2014-03" db="EMBL/GenBank/DDBJ databases">
        <authorList>
            <person name="Casaregola S."/>
        </authorList>
    </citation>
    <scope>NUCLEOTIDE SEQUENCE [LARGE SCALE GENOMIC DNA]</scope>
    <source>
        <strain evidence="8">CLIB 918</strain>
    </source>
</reference>
<dbReference type="OrthoDB" id="6428749at2759"/>
<evidence type="ECO:0000259" key="7">
    <source>
        <dbReference type="Pfam" id="PF01425"/>
    </source>
</evidence>
<dbReference type="InterPro" id="IPR023631">
    <property type="entry name" value="Amidase_dom"/>
</dbReference>
<dbReference type="Proteomes" id="UP000242525">
    <property type="component" value="Unassembled WGS sequence"/>
</dbReference>
<organism evidence="8 9">
    <name type="scientific">Geotrichum candidum</name>
    <name type="common">Oospora lactis</name>
    <name type="synonym">Dipodascus geotrichum</name>
    <dbReference type="NCBI Taxonomy" id="1173061"/>
    <lineage>
        <taxon>Eukaryota</taxon>
        <taxon>Fungi</taxon>
        <taxon>Dikarya</taxon>
        <taxon>Ascomycota</taxon>
        <taxon>Saccharomycotina</taxon>
        <taxon>Dipodascomycetes</taxon>
        <taxon>Dipodascales</taxon>
        <taxon>Dipodascaceae</taxon>
        <taxon>Geotrichum</taxon>
    </lineage>
</organism>
<name>A0A0J9XIG3_GEOCN</name>
<feature type="active site" description="Charge relay system" evidence="5">
    <location>
        <position position="186"/>
    </location>
</feature>
<feature type="binding site" evidence="6">
    <location>
        <begin position="207"/>
        <end position="210"/>
    </location>
    <ligand>
        <name>substrate</name>
    </ligand>
</feature>
<evidence type="ECO:0000313" key="9">
    <source>
        <dbReference type="Proteomes" id="UP000242525"/>
    </source>
</evidence>
<evidence type="ECO:0000256" key="1">
    <source>
        <dbReference type="ARBA" id="ARBA00001311"/>
    </source>
</evidence>
<comment type="similarity">
    <text evidence="2">Belongs to the amidase family.</text>
</comment>
<evidence type="ECO:0000313" key="8">
    <source>
        <dbReference type="EMBL" id="CDO57108.1"/>
    </source>
</evidence>
<dbReference type="PANTHER" id="PTHR46072">
    <property type="entry name" value="AMIDASE-RELATED-RELATED"/>
    <property type="match status" value="1"/>
</dbReference>